<name>A0A263CY87_9PSEU</name>
<dbReference type="Proteomes" id="UP000242444">
    <property type="component" value="Unassembled WGS sequence"/>
</dbReference>
<organism evidence="2 3">
    <name type="scientific">Amycolatopsis antarctica</name>
    <dbReference type="NCBI Taxonomy" id="1854586"/>
    <lineage>
        <taxon>Bacteria</taxon>
        <taxon>Bacillati</taxon>
        <taxon>Actinomycetota</taxon>
        <taxon>Actinomycetes</taxon>
        <taxon>Pseudonocardiales</taxon>
        <taxon>Pseudonocardiaceae</taxon>
        <taxon>Amycolatopsis</taxon>
    </lineage>
</organism>
<sequence length="215" mass="24038">MLGRLREPHDRIRAMQHNILTLEAQLEELNAREADFGEAVVANPDDLFEYLDGEFRKAIGEQELPWYAGRARLDPTTYLPLVDGQSFGDLGGGVKCAVAVAYSVALISYAINFGPCDLPMLLVIDSPRKNVGNNAEDRALAHRIYRNFLTQIGAREGLVRPFQVILADNDLPEDIAKQIKVINFDYPNEPFIPGIDDPHGEDDDEIEQQHHDSAD</sequence>
<evidence type="ECO:0000313" key="2">
    <source>
        <dbReference type="EMBL" id="OZM70296.1"/>
    </source>
</evidence>
<reference evidence="2 3" key="1">
    <citation type="submission" date="2017-07" db="EMBL/GenBank/DDBJ databases">
        <title>Amycolatopsis antarcticus sp. nov., isolated from the surface of an Antarcticus brown macroalga.</title>
        <authorList>
            <person name="Wang J."/>
            <person name="Leiva S."/>
            <person name="Huang J."/>
            <person name="Huang Y."/>
        </authorList>
    </citation>
    <scope>NUCLEOTIDE SEQUENCE [LARGE SCALE GENOMIC DNA]</scope>
    <source>
        <strain evidence="2 3">AU-G6</strain>
    </source>
</reference>
<dbReference type="InParanoid" id="A0A263CY87"/>
<evidence type="ECO:0000313" key="3">
    <source>
        <dbReference type="Proteomes" id="UP000242444"/>
    </source>
</evidence>
<accession>A0A263CY87</accession>
<comment type="caution">
    <text evidence="2">The sequence shown here is derived from an EMBL/GenBank/DDBJ whole genome shotgun (WGS) entry which is preliminary data.</text>
</comment>
<keyword evidence="3" id="KW-1185">Reference proteome</keyword>
<protein>
    <submittedName>
        <fullName evidence="2">Uncharacterized protein</fullName>
    </submittedName>
</protein>
<evidence type="ECO:0000256" key="1">
    <source>
        <dbReference type="SAM" id="MobiDB-lite"/>
    </source>
</evidence>
<dbReference type="EMBL" id="NKYE01000021">
    <property type="protein sequence ID" value="OZM70296.1"/>
    <property type="molecule type" value="Genomic_DNA"/>
</dbReference>
<gene>
    <name evidence="2" type="ORF">CFN78_25545</name>
</gene>
<dbReference type="AlphaFoldDB" id="A0A263CY87"/>
<feature type="region of interest" description="Disordered" evidence="1">
    <location>
        <begin position="192"/>
        <end position="215"/>
    </location>
</feature>
<proteinExistence type="predicted"/>